<name>A0ABW3MIB6_9PSEU</name>
<gene>
    <name evidence="1" type="ORF">ACFQ1S_27080</name>
</gene>
<protein>
    <recommendedName>
        <fullName evidence="3">DUF5753 domain-containing protein</fullName>
    </recommendedName>
</protein>
<accession>A0ABW3MIB6</accession>
<evidence type="ECO:0000313" key="1">
    <source>
        <dbReference type="EMBL" id="MFD1048939.1"/>
    </source>
</evidence>
<organism evidence="1 2">
    <name type="scientific">Kibdelosporangium lantanae</name>
    <dbReference type="NCBI Taxonomy" id="1497396"/>
    <lineage>
        <taxon>Bacteria</taxon>
        <taxon>Bacillati</taxon>
        <taxon>Actinomycetota</taxon>
        <taxon>Actinomycetes</taxon>
        <taxon>Pseudonocardiales</taxon>
        <taxon>Pseudonocardiaceae</taxon>
        <taxon>Kibdelosporangium</taxon>
    </lineage>
</organism>
<dbReference type="Proteomes" id="UP001597045">
    <property type="component" value="Unassembled WGS sequence"/>
</dbReference>
<sequence>MLLLTQRDLSYAGLLPMRLKRWASRSKTTTVESVTAALAELDASRFVITDHDAEEVLIRSLIRRDGVYKQPNLLAGALREAFLLAARAELGISTTV</sequence>
<reference evidence="2" key="1">
    <citation type="journal article" date="2019" name="Int. J. Syst. Evol. Microbiol.">
        <title>The Global Catalogue of Microorganisms (GCM) 10K type strain sequencing project: providing services to taxonomists for standard genome sequencing and annotation.</title>
        <authorList>
            <consortium name="The Broad Institute Genomics Platform"/>
            <consortium name="The Broad Institute Genome Sequencing Center for Infectious Disease"/>
            <person name="Wu L."/>
            <person name="Ma J."/>
        </authorList>
    </citation>
    <scope>NUCLEOTIDE SEQUENCE [LARGE SCALE GENOMIC DNA]</scope>
    <source>
        <strain evidence="2">JCM 31486</strain>
    </source>
</reference>
<proteinExistence type="predicted"/>
<evidence type="ECO:0008006" key="3">
    <source>
        <dbReference type="Google" id="ProtNLM"/>
    </source>
</evidence>
<keyword evidence="2" id="KW-1185">Reference proteome</keyword>
<comment type="caution">
    <text evidence="1">The sequence shown here is derived from an EMBL/GenBank/DDBJ whole genome shotgun (WGS) entry which is preliminary data.</text>
</comment>
<evidence type="ECO:0000313" key="2">
    <source>
        <dbReference type="Proteomes" id="UP001597045"/>
    </source>
</evidence>
<dbReference type="EMBL" id="JBHTIS010001881">
    <property type="protein sequence ID" value="MFD1048939.1"/>
    <property type="molecule type" value="Genomic_DNA"/>
</dbReference>